<keyword evidence="5" id="KW-1185">Reference proteome</keyword>
<evidence type="ECO:0000256" key="1">
    <source>
        <dbReference type="ARBA" id="ARBA00022741"/>
    </source>
</evidence>
<evidence type="ECO:0000313" key="4">
    <source>
        <dbReference type="EMBL" id="SMA43070.1"/>
    </source>
</evidence>
<dbReference type="Pfam" id="PF00069">
    <property type="entry name" value="Pkinase"/>
    <property type="match status" value="1"/>
</dbReference>
<dbReference type="InterPro" id="IPR011009">
    <property type="entry name" value="Kinase-like_dom_sf"/>
</dbReference>
<reference evidence="4 5" key="1">
    <citation type="submission" date="2017-03" db="EMBL/GenBank/DDBJ databases">
        <authorList>
            <person name="Afonso C.L."/>
            <person name="Miller P.J."/>
            <person name="Scott M.A."/>
            <person name="Spackman E."/>
            <person name="Goraichik I."/>
            <person name="Dimitrov K.M."/>
            <person name="Suarez D.L."/>
            <person name="Swayne D.E."/>
        </authorList>
    </citation>
    <scope>NUCLEOTIDE SEQUENCE [LARGE SCALE GENOMIC DNA]</scope>
    <source>
        <strain evidence="4">SB41UT1</strain>
    </source>
</reference>
<dbReference type="InterPro" id="IPR000719">
    <property type="entry name" value="Prot_kinase_dom"/>
</dbReference>
<evidence type="ECO:0000259" key="3">
    <source>
        <dbReference type="PROSITE" id="PS50011"/>
    </source>
</evidence>
<dbReference type="SUPFAM" id="SSF56112">
    <property type="entry name" value="Protein kinase-like (PK-like)"/>
    <property type="match status" value="1"/>
</dbReference>
<evidence type="ECO:0000256" key="2">
    <source>
        <dbReference type="ARBA" id="ARBA00022840"/>
    </source>
</evidence>
<keyword evidence="1" id="KW-0547">Nucleotide-binding</keyword>
<feature type="domain" description="Protein kinase" evidence="3">
    <location>
        <begin position="78"/>
        <end position="385"/>
    </location>
</feature>
<dbReference type="GO" id="GO:0005524">
    <property type="term" value="F:ATP binding"/>
    <property type="evidence" value="ECO:0007669"/>
    <property type="project" value="UniProtKB-KW"/>
</dbReference>
<dbReference type="GO" id="GO:0004672">
    <property type="term" value="F:protein kinase activity"/>
    <property type="evidence" value="ECO:0007669"/>
    <property type="project" value="InterPro"/>
</dbReference>
<dbReference type="PANTHER" id="PTHR27001">
    <property type="entry name" value="OS01G0253100 PROTEIN"/>
    <property type="match status" value="1"/>
</dbReference>
<protein>
    <submittedName>
        <fullName evidence="4">Protein kinase domain protein</fullName>
    </submittedName>
</protein>
<dbReference type="PROSITE" id="PS50011">
    <property type="entry name" value="PROTEIN_KINASE_DOM"/>
    <property type="match status" value="1"/>
</dbReference>
<keyword evidence="2" id="KW-0067">ATP-binding</keyword>
<keyword evidence="4" id="KW-0808">Transferase</keyword>
<accession>A0A1X7AI61</accession>
<name>A0A1X7AI61_9GAMM</name>
<dbReference type="EMBL" id="FWPT01000003">
    <property type="protein sequence ID" value="SMA43070.1"/>
    <property type="molecule type" value="Genomic_DNA"/>
</dbReference>
<dbReference type="Gene3D" id="1.10.510.10">
    <property type="entry name" value="Transferase(Phosphotransferase) domain 1"/>
    <property type="match status" value="1"/>
</dbReference>
<organism evidence="4 5">
    <name type="scientific">Parendozoicomonas haliclonae</name>
    <dbReference type="NCBI Taxonomy" id="1960125"/>
    <lineage>
        <taxon>Bacteria</taxon>
        <taxon>Pseudomonadati</taxon>
        <taxon>Pseudomonadota</taxon>
        <taxon>Gammaproteobacteria</taxon>
        <taxon>Oceanospirillales</taxon>
        <taxon>Endozoicomonadaceae</taxon>
        <taxon>Parendozoicomonas</taxon>
    </lineage>
</organism>
<dbReference type="AlphaFoldDB" id="A0A1X7AI61"/>
<keyword evidence="4" id="KW-0418">Kinase</keyword>
<dbReference type="RefSeq" id="WP_087108529.1">
    <property type="nucleotide sequence ID" value="NZ_CBCSCN010000008.1"/>
</dbReference>
<proteinExistence type="predicted"/>
<evidence type="ECO:0000313" key="5">
    <source>
        <dbReference type="Proteomes" id="UP000196573"/>
    </source>
</evidence>
<sequence length="397" mass="45142">MIQFTCSWYTLPPPTIKEADGKVSIQADRWLTYTPHPDNWEEQRVQVRTTVHCQALSRQSADKMQGILAHCFEALWDHNAMPPLAAGTFGMVKQVPCEGLVFKVNHDPLDYDNAINEGKTQFALNHKALMPCLGYVLAPDVQRCLLFYPMAHCTLAQRINSIPEVPFVWLHRLETFVGITEGVQYLHNNNLVHNDLHYPNVMLTERGHPLISDFGAMALQGTPNDNVTPSSEKFIAQFNGLPVKRELTSNHLHLPPEFYTGPTLEYTADIFMLGVLLTGLLEGTLCELAWTNHPDCKFNNCPAECRHFLWPAPQRRQKLRCYPGHRKIRVDSDLHVQYPENALKARELASHCLKVSPQERPSSAMAVGQVVEEILISEQPSHQLFYRDKLRPAPVWV</sequence>
<dbReference type="PANTHER" id="PTHR27001:SF931">
    <property type="entry name" value="OS11G0664100 PROTEIN"/>
    <property type="match status" value="1"/>
</dbReference>
<dbReference type="GO" id="GO:0005886">
    <property type="term" value="C:plasma membrane"/>
    <property type="evidence" value="ECO:0007669"/>
    <property type="project" value="TreeGrafter"/>
</dbReference>
<dbReference type="OrthoDB" id="7029558at2"/>
<dbReference type="Proteomes" id="UP000196573">
    <property type="component" value="Unassembled WGS sequence"/>
</dbReference>
<gene>
    <name evidence="4" type="ORF">EHSB41UT_01549</name>
</gene>